<dbReference type="Gene3D" id="3.20.20.80">
    <property type="entry name" value="Glycosidases"/>
    <property type="match status" value="1"/>
</dbReference>
<dbReference type="RefSeq" id="WP_003671995.1">
    <property type="nucleotide sequence ID" value="NZ_GG693680.1"/>
</dbReference>
<proteinExistence type="inferred from homology"/>
<name>A0A8D9S526_LIMRT</name>
<dbReference type="GO" id="GO:0016998">
    <property type="term" value="P:cell wall macromolecule catabolic process"/>
    <property type="evidence" value="ECO:0007669"/>
    <property type="project" value="InterPro"/>
</dbReference>
<dbReference type="PROSITE" id="PS51904">
    <property type="entry name" value="GLYCOSYL_HYDROL_F25_2"/>
    <property type="match status" value="1"/>
</dbReference>
<comment type="caution">
    <text evidence="2">The sequence shown here is derived from an EMBL/GenBank/DDBJ whole genome shotgun (WGS) entry which is preliminary data.</text>
</comment>
<evidence type="ECO:0000313" key="2">
    <source>
        <dbReference type="EMBL" id="EEI65434.1"/>
    </source>
</evidence>
<dbReference type="EMBL" id="ACHG01000135">
    <property type="protein sequence ID" value="EEI65434.1"/>
    <property type="molecule type" value="Genomic_DNA"/>
</dbReference>
<evidence type="ECO:0000313" key="3">
    <source>
        <dbReference type="Proteomes" id="UP000003419"/>
    </source>
</evidence>
<dbReference type="SUPFAM" id="SSF51445">
    <property type="entry name" value="(Trans)glycosidases"/>
    <property type="match status" value="1"/>
</dbReference>
<dbReference type="GO" id="GO:0003796">
    <property type="term" value="F:lysozyme activity"/>
    <property type="evidence" value="ECO:0007669"/>
    <property type="project" value="InterPro"/>
</dbReference>
<dbReference type="InterPro" id="IPR002053">
    <property type="entry name" value="Glyco_hydro_25"/>
</dbReference>
<sequence length="49" mass="5494">MISGIDVSEWQGHVDFNAVKASGVKFVLIRAGYGRSASQEDRYFAEHYT</sequence>
<dbReference type="AlphaFoldDB" id="A0A8D9S526"/>
<comment type="similarity">
    <text evidence="1">Belongs to the glycosyl hydrolase 25 family.</text>
</comment>
<protein>
    <submittedName>
        <fullName evidence="2">Uncharacterized protein</fullName>
    </submittedName>
</protein>
<evidence type="ECO:0000256" key="1">
    <source>
        <dbReference type="ARBA" id="ARBA00010646"/>
    </source>
</evidence>
<reference evidence="2 3" key="1">
    <citation type="submission" date="2009-01" db="EMBL/GenBank/DDBJ databases">
        <authorList>
            <person name="Qin X."/>
            <person name="Bachman B."/>
            <person name="Battles P."/>
            <person name="Bell A."/>
            <person name="Bess C."/>
            <person name="Bickham C."/>
            <person name="Chaboub L."/>
            <person name="Chen D."/>
            <person name="Coyle M."/>
            <person name="Deiros D.R."/>
            <person name="Dinh H."/>
            <person name="Forbes L."/>
            <person name="Fowler G."/>
            <person name="Francisco L."/>
            <person name="Fu Q."/>
            <person name="Gubbala S."/>
            <person name="Hale W."/>
            <person name="Han Y."/>
            <person name="Hemphill L."/>
            <person name="Highlander S.K."/>
            <person name="Hirani K."/>
            <person name="Hogues M."/>
            <person name="Jackson L."/>
            <person name="Jakkamsetti A."/>
            <person name="Javaid M."/>
            <person name="Jiang H."/>
            <person name="Korchina V."/>
            <person name="Kovar C."/>
            <person name="Lara F."/>
            <person name="Lee S."/>
            <person name="Mata R."/>
            <person name="Mathew T."/>
            <person name="Moen C."/>
            <person name="Morales K."/>
            <person name="Munidasa M."/>
            <person name="Nazareth L."/>
            <person name="Ngo R."/>
            <person name="Nguyen L."/>
            <person name="Okwuonu G."/>
            <person name="Ongeri F."/>
            <person name="Patil S."/>
            <person name="Petrosino J."/>
            <person name="Pham C."/>
            <person name="Pham P."/>
            <person name="Pu L.-L."/>
            <person name="Puazo M."/>
            <person name="Raj R."/>
            <person name="Reid J."/>
            <person name="Rouhana J."/>
            <person name="Saada N."/>
            <person name="Shang Y."/>
            <person name="Simmons D."/>
            <person name="Thornton R."/>
            <person name="Warren J."/>
            <person name="Weissenberger G."/>
            <person name="Zhang J."/>
            <person name="Zhang L."/>
            <person name="Zhou C."/>
            <person name="Zhu D."/>
            <person name="Muzny D."/>
            <person name="Worley K."/>
            <person name="Gibbs R."/>
        </authorList>
    </citation>
    <scope>NUCLEOTIDE SEQUENCE [LARGE SCALE GENOMIC DNA]</scope>
    <source>
        <strain evidence="2 3">CF48-3A</strain>
    </source>
</reference>
<dbReference type="Pfam" id="PF01183">
    <property type="entry name" value="Glyco_hydro_25"/>
    <property type="match status" value="1"/>
</dbReference>
<dbReference type="InterPro" id="IPR017853">
    <property type="entry name" value="GH"/>
</dbReference>
<dbReference type="GO" id="GO:0009253">
    <property type="term" value="P:peptidoglycan catabolic process"/>
    <property type="evidence" value="ECO:0007669"/>
    <property type="project" value="InterPro"/>
</dbReference>
<organism evidence="2 3">
    <name type="scientific">Limosilactobacillus reuteri CF48-3A</name>
    <dbReference type="NCBI Taxonomy" id="525341"/>
    <lineage>
        <taxon>Bacteria</taxon>
        <taxon>Bacillati</taxon>
        <taxon>Bacillota</taxon>
        <taxon>Bacilli</taxon>
        <taxon>Lactobacillales</taxon>
        <taxon>Lactobacillaceae</taxon>
        <taxon>Limosilactobacillus</taxon>
    </lineage>
</organism>
<gene>
    <name evidence="2" type="ORF">HMPREF0534_1224</name>
</gene>
<accession>A0A8D9S526</accession>
<dbReference type="Proteomes" id="UP000003419">
    <property type="component" value="Unassembled WGS sequence"/>
</dbReference>